<name>A0A1Z5JW28_FISSO</name>
<protein>
    <recommendedName>
        <fullName evidence="1">Mitochondrial splicing suppressor 51-like C-terminal domain-containing protein</fullName>
    </recommendedName>
</protein>
<dbReference type="AlphaFoldDB" id="A0A1Z5JW28"/>
<dbReference type="PANTHER" id="PTHR28069">
    <property type="entry name" value="GH20023P"/>
    <property type="match status" value="1"/>
</dbReference>
<feature type="domain" description="Mitochondrial splicing suppressor 51-like C-terminal" evidence="1">
    <location>
        <begin position="103"/>
        <end position="267"/>
    </location>
</feature>
<organism evidence="2 3">
    <name type="scientific">Fistulifera solaris</name>
    <name type="common">Oleaginous diatom</name>
    <dbReference type="NCBI Taxonomy" id="1519565"/>
    <lineage>
        <taxon>Eukaryota</taxon>
        <taxon>Sar</taxon>
        <taxon>Stramenopiles</taxon>
        <taxon>Ochrophyta</taxon>
        <taxon>Bacillariophyta</taxon>
        <taxon>Bacillariophyceae</taxon>
        <taxon>Bacillariophycidae</taxon>
        <taxon>Naviculales</taxon>
        <taxon>Naviculaceae</taxon>
        <taxon>Fistulifera</taxon>
    </lineage>
</organism>
<proteinExistence type="predicted"/>
<keyword evidence="3" id="KW-1185">Reference proteome</keyword>
<dbReference type="InterPro" id="IPR046824">
    <property type="entry name" value="Mss51-like_C"/>
</dbReference>
<dbReference type="OrthoDB" id="5282002at2759"/>
<gene>
    <name evidence="2" type="ORF">FisN_18Hu231</name>
</gene>
<sequence>MKRRLIAWRGVTVTQRHYTDAALLWGQAHPQQAEMCLQPPPFPPPTATTATVSEKPNNWTDFWNWRNWMFSSSRRYEEALVSHVLTGPLTLASADHTVSQWTCLGARAESMLPVPYWNEFLYYKHPFLESTDDDNNNTTHRHTTLSFVGPECENVPSQHTLSVENNTLSLKWSFRGKYHDMPQEAAPTSGFVLFNPGFAHPHLQKDWRPTLERLWDTTGRSSRVVVVLTAHSLADAERDWQLWHSVDSTLPNYQENPWASQITYQDPLDRTNTSIRPNLYVCHHVMT</sequence>
<dbReference type="Pfam" id="PF20179">
    <property type="entry name" value="MSS51_C"/>
    <property type="match status" value="1"/>
</dbReference>
<comment type="caution">
    <text evidence="2">The sequence shown here is derived from an EMBL/GenBank/DDBJ whole genome shotgun (WGS) entry which is preliminary data.</text>
</comment>
<dbReference type="PANTHER" id="PTHR28069:SF1">
    <property type="entry name" value="PROTEIN MSS51, MITOCHONDRIAL"/>
    <property type="match status" value="1"/>
</dbReference>
<dbReference type="EMBL" id="BDSP01000123">
    <property type="protein sequence ID" value="GAX18018.1"/>
    <property type="molecule type" value="Genomic_DNA"/>
</dbReference>
<evidence type="ECO:0000313" key="3">
    <source>
        <dbReference type="Proteomes" id="UP000198406"/>
    </source>
</evidence>
<dbReference type="Proteomes" id="UP000198406">
    <property type="component" value="Unassembled WGS sequence"/>
</dbReference>
<evidence type="ECO:0000259" key="1">
    <source>
        <dbReference type="Pfam" id="PF20179"/>
    </source>
</evidence>
<reference evidence="2 3" key="1">
    <citation type="journal article" date="2015" name="Plant Cell">
        <title>Oil accumulation by the oleaginous diatom Fistulifera solaris as revealed by the genome and transcriptome.</title>
        <authorList>
            <person name="Tanaka T."/>
            <person name="Maeda Y."/>
            <person name="Veluchamy A."/>
            <person name="Tanaka M."/>
            <person name="Abida H."/>
            <person name="Marechal E."/>
            <person name="Bowler C."/>
            <person name="Muto M."/>
            <person name="Sunaga Y."/>
            <person name="Tanaka M."/>
            <person name="Yoshino T."/>
            <person name="Taniguchi T."/>
            <person name="Fukuda Y."/>
            <person name="Nemoto M."/>
            <person name="Matsumoto M."/>
            <person name="Wong P.S."/>
            <person name="Aburatani S."/>
            <person name="Fujibuchi W."/>
        </authorList>
    </citation>
    <scope>NUCLEOTIDE SEQUENCE [LARGE SCALE GENOMIC DNA]</scope>
    <source>
        <strain evidence="2 3">JPCC DA0580</strain>
    </source>
</reference>
<dbReference type="InParanoid" id="A0A1Z5JW28"/>
<evidence type="ECO:0000313" key="2">
    <source>
        <dbReference type="EMBL" id="GAX18018.1"/>
    </source>
</evidence>
<accession>A0A1Z5JW28</accession>